<name>A0ACC0R7Q2_9HYPO</name>
<reference evidence="1" key="1">
    <citation type="submission" date="2022-06" db="EMBL/GenBank/DDBJ databases">
        <title>Fusarium solani species complex genomes reveal bases of compartmentalisation and animal pathogenesis.</title>
        <authorList>
            <person name="Tsai I.J."/>
        </authorList>
    </citation>
    <scope>NUCLEOTIDE SEQUENCE</scope>
    <source>
        <strain evidence="1">Fu6.1</strain>
    </source>
</reference>
<gene>
    <name evidence="1" type="ORF">NCS57_00469000</name>
</gene>
<comment type="caution">
    <text evidence="1">The sequence shown here is derived from an EMBL/GenBank/DDBJ whole genome shotgun (WGS) entry which is preliminary data.</text>
</comment>
<dbReference type="Proteomes" id="UP001065298">
    <property type="component" value="Chromosome 3"/>
</dbReference>
<evidence type="ECO:0000313" key="1">
    <source>
        <dbReference type="EMBL" id="KAI8675672.1"/>
    </source>
</evidence>
<proteinExistence type="predicted"/>
<accession>A0ACC0R7Q2</accession>
<evidence type="ECO:0000313" key="2">
    <source>
        <dbReference type="Proteomes" id="UP001065298"/>
    </source>
</evidence>
<dbReference type="EMBL" id="CM046505">
    <property type="protein sequence ID" value="KAI8675672.1"/>
    <property type="molecule type" value="Genomic_DNA"/>
</dbReference>
<protein>
    <submittedName>
        <fullName evidence="1">Uncharacterized protein</fullName>
    </submittedName>
</protein>
<keyword evidence="2" id="KW-1185">Reference proteome</keyword>
<sequence length="310" mass="34748">MSGHLATSWLDTVLSDRDNHPDPVVADSSPPPKRRRLQPSTPESPTARTDDGTPVASGIERPTHHLPDTHEEPQTGSHSNDREQTAPIESSSPSPALPREDDESDLSDDSWIGSADDQLFRVKKREFDKLDPIPPSLKSLLKQIRQFSNGVGILPTSARRRFNKLKDEGMEWARQGSKSNKYYSKERQALGEIVAPEEVRKIVSKNIQYTHIEDSDGWRANMDMGVNSRVLALAFERPDGYLTMSNSLQISMASISDKFNAGFGDKGMADFCIYLHLDSKLYAKERNEIDRLYESPGVIFFNNHAQAIVL</sequence>
<organism evidence="1 2">
    <name type="scientific">Fusarium keratoplasticum</name>
    <dbReference type="NCBI Taxonomy" id="1328300"/>
    <lineage>
        <taxon>Eukaryota</taxon>
        <taxon>Fungi</taxon>
        <taxon>Dikarya</taxon>
        <taxon>Ascomycota</taxon>
        <taxon>Pezizomycotina</taxon>
        <taxon>Sordariomycetes</taxon>
        <taxon>Hypocreomycetidae</taxon>
        <taxon>Hypocreales</taxon>
        <taxon>Nectriaceae</taxon>
        <taxon>Fusarium</taxon>
        <taxon>Fusarium solani species complex</taxon>
    </lineage>
</organism>